<keyword evidence="5" id="KW-1185">Reference proteome</keyword>
<evidence type="ECO:0000256" key="1">
    <source>
        <dbReference type="ARBA" id="ARBA00006484"/>
    </source>
</evidence>
<name>A0A0F4Z737_RASE3</name>
<dbReference type="InterPro" id="IPR002347">
    <property type="entry name" value="SDR_fam"/>
</dbReference>
<comment type="similarity">
    <text evidence="1">Belongs to the short-chain dehydrogenases/reductases (SDR) family.</text>
</comment>
<dbReference type="Proteomes" id="UP000053958">
    <property type="component" value="Unassembled WGS sequence"/>
</dbReference>
<keyword evidence="2" id="KW-0521">NADP</keyword>
<gene>
    <name evidence="4" type="ORF">T310_0041</name>
</gene>
<reference evidence="4 5" key="1">
    <citation type="submission" date="2015-04" db="EMBL/GenBank/DDBJ databases">
        <authorList>
            <person name="Heijne W.H."/>
            <person name="Fedorova N.D."/>
            <person name="Nierman W.C."/>
            <person name="Vollebregt A.W."/>
            <person name="Zhao Z."/>
            <person name="Wu L."/>
            <person name="Kumar M."/>
            <person name="Stam H."/>
            <person name="van den Berg M.A."/>
            <person name="Pel H.J."/>
        </authorList>
    </citation>
    <scope>NUCLEOTIDE SEQUENCE [LARGE SCALE GENOMIC DNA]</scope>
    <source>
        <strain evidence="4 5">CBS 393.64</strain>
    </source>
</reference>
<dbReference type="EMBL" id="LASV01000006">
    <property type="protein sequence ID" value="KKA25911.1"/>
    <property type="molecule type" value="Genomic_DNA"/>
</dbReference>
<dbReference type="Pfam" id="PF13561">
    <property type="entry name" value="adh_short_C2"/>
    <property type="match status" value="1"/>
</dbReference>
<dbReference type="PRINTS" id="PR00080">
    <property type="entry name" value="SDRFAMILY"/>
</dbReference>
<dbReference type="InterPro" id="IPR036291">
    <property type="entry name" value="NAD(P)-bd_dom_sf"/>
</dbReference>
<protein>
    <submittedName>
        <fullName evidence="4">Oxidoreductase, short-chain dehydrogenase/reductase family</fullName>
    </submittedName>
</protein>
<keyword evidence="3" id="KW-0560">Oxidoreductase</keyword>
<dbReference type="PANTHER" id="PTHR24321:SF8">
    <property type="entry name" value="ESTRADIOL 17-BETA-DEHYDROGENASE 8-RELATED"/>
    <property type="match status" value="1"/>
</dbReference>
<dbReference type="GO" id="GO:0016491">
    <property type="term" value="F:oxidoreductase activity"/>
    <property type="evidence" value="ECO:0007669"/>
    <property type="project" value="UniProtKB-KW"/>
</dbReference>
<accession>A0A0F4Z737</accession>
<evidence type="ECO:0000313" key="4">
    <source>
        <dbReference type="EMBL" id="KKA25911.1"/>
    </source>
</evidence>
<dbReference type="PRINTS" id="PR00081">
    <property type="entry name" value="GDHRDH"/>
</dbReference>
<dbReference type="PANTHER" id="PTHR24321">
    <property type="entry name" value="DEHYDROGENASES, SHORT CHAIN"/>
    <property type="match status" value="1"/>
</dbReference>
<organism evidence="4 5">
    <name type="scientific">Rasamsonia emersonii (strain ATCC 16479 / CBS 393.64 / IMI 116815)</name>
    <dbReference type="NCBI Taxonomy" id="1408163"/>
    <lineage>
        <taxon>Eukaryota</taxon>
        <taxon>Fungi</taxon>
        <taxon>Dikarya</taxon>
        <taxon>Ascomycota</taxon>
        <taxon>Pezizomycotina</taxon>
        <taxon>Eurotiomycetes</taxon>
        <taxon>Eurotiomycetidae</taxon>
        <taxon>Eurotiales</taxon>
        <taxon>Trichocomaceae</taxon>
        <taxon>Rasamsonia</taxon>
    </lineage>
</organism>
<evidence type="ECO:0000313" key="5">
    <source>
        <dbReference type="Proteomes" id="UP000053958"/>
    </source>
</evidence>
<dbReference type="OrthoDB" id="5840532at2759"/>
<proteinExistence type="inferred from homology"/>
<sequence>MEIDGVALVIGAGSGIGREVALTLASRGASVLICADLNVEAAQQTAEISQSRKAVTDFHATAIQVDVRQERDVERLLAEAKSRFGRVDVCVNTAGFGAANQTPISSMSLDAYRQLDEVHNIGSFLVLRATLQTMLQQEPRATGRASVKAMSRGSIVLLTSLASEGAFLGVGNYIAAKHAVKGLVQTAAIENARKGIRINAVAPSYVSGPMINKFMQEAPAARAAMLGDLAMGRLAEPEEVADAVVFLVSSAASYINGHTLVVDGGTSLQLANTPFSDT</sequence>
<dbReference type="Gene3D" id="3.40.50.720">
    <property type="entry name" value="NAD(P)-binding Rossmann-like Domain"/>
    <property type="match status" value="1"/>
</dbReference>
<dbReference type="CDD" id="cd05233">
    <property type="entry name" value="SDR_c"/>
    <property type="match status" value="1"/>
</dbReference>
<evidence type="ECO:0000256" key="3">
    <source>
        <dbReference type="ARBA" id="ARBA00023002"/>
    </source>
</evidence>
<dbReference type="AlphaFoldDB" id="A0A0F4Z737"/>
<evidence type="ECO:0000256" key="2">
    <source>
        <dbReference type="ARBA" id="ARBA00022857"/>
    </source>
</evidence>
<dbReference type="RefSeq" id="XP_013332523.1">
    <property type="nucleotide sequence ID" value="XM_013477069.1"/>
</dbReference>
<dbReference type="GeneID" id="25312105"/>
<dbReference type="STRING" id="1408163.A0A0F4Z737"/>
<comment type="caution">
    <text evidence="4">The sequence shown here is derived from an EMBL/GenBank/DDBJ whole genome shotgun (WGS) entry which is preliminary data.</text>
</comment>
<dbReference type="FunFam" id="3.40.50.720:FF:000084">
    <property type="entry name" value="Short-chain dehydrogenase reductase"/>
    <property type="match status" value="1"/>
</dbReference>
<dbReference type="SUPFAM" id="SSF51735">
    <property type="entry name" value="NAD(P)-binding Rossmann-fold domains"/>
    <property type="match status" value="1"/>
</dbReference>